<name>A0A0F8UFC8_9EURO</name>
<dbReference type="GO" id="GO:0005811">
    <property type="term" value="C:lipid droplet"/>
    <property type="evidence" value="ECO:0007669"/>
    <property type="project" value="TreeGrafter"/>
</dbReference>
<keyword evidence="4" id="KW-0472">Membrane</keyword>
<keyword evidence="7" id="KW-1185">Reference proteome</keyword>
<feature type="transmembrane region" description="Helical" evidence="4">
    <location>
        <begin position="276"/>
        <end position="296"/>
    </location>
</feature>
<keyword evidence="4" id="KW-1133">Transmembrane helix</keyword>
<evidence type="ECO:0000256" key="1">
    <source>
        <dbReference type="ARBA" id="ARBA00007920"/>
    </source>
</evidence>
<feature type="region of interest" description="Disordered" evidence="3">
    <location>
        <begin position="360"/>
        <end position="389"/>
    </location>
</feature>
<dbReference type="Gene3D" id="3.40.50.1820">
    <property type="entry name" value="alpha/beta hydrolase"/>
    <property type="match status" value="1"/>
</dbReference>
<proteinExistence type="inferred from homology"/>
<dbReference type="InterPro" id="IPR007751">
    <property type="entry name" value="DUF676_lipase-like"/>
</dbReference>
<dbReference type="PANTHER" id="PTHR12482:SF65">
    <property type="entry name" value="ESTERASE, PUTATIVE (AFU_ORTHOLOGUE AFUA_3G12320)-RELATED"/>
    <property type="match status" value="1"/>
</dbReference>
<feature type="domain" description="DUF676" evidence="5">
    <location>
        <begin position="13"/>
        <end position="214"/>
    </location>
</feature>
<evidence type="ECO:0000256" key="2">
    <source>
        <dbReference type="ARBA" id="ARBA00022963"/>
    </source>
</evidence>
<keyword evidence="2" id="KW-0443">Lipid metabolism</keyword>
<dbReference type="Proteomes" id="UP000034291">
    <property type="component" value="Unassembled WGS sequence"/>
</dbReference>
<dbReference type="PANTHER" id="PTHR12482">
    <property type="entry name" value="LIPASE ROG1-RELATED-RELATED"/>
    <property type="match status" value="1"/>
</dbReference>
<evidence type="ECO:0000256" key="3">
    <source>
        <dbReference type="SAM" id="MobiDB-lite"/>
    </source>
</evidence>
<dbReference type="FunFam" id="3.40.50.1820:FF:000223">
    <property type="entry name" value="Lipase/serine esterase"/>
    <property type="match status" value="1"/>
</dbReference>
<dbReference type="GO" id="GO:0016042">
    <property type="term" value="P:lipid catabolic process"/>
    <property type="evidence" value="ECO:0007669"/>
    <property type="project" value="UniProtKB-KW"/>
</dbReference>
<evidence type="ECO:0000256" key="4">
    <source>
        <dbReference type="SAM" id="Phobius"/>
    </source>
</evidence>
<evidence type="ECO:0000259" key="5">
    <source>
        <dbReference type="Pfam" id="PF05057"/>
    </source>
</evidence>
<feature type="compositionally biased region" description="Polar residues" evidence="3">
    <location>
        <begin position="360"/>
        <end position="384"/>
    </location>
</feature>
<dbReference type="InterPro" id="IPR044294">
    <property type="entry name" value="Lipase-like"/>
</dbReference>
<gene>
    <name evidence="6" type="ORF">ARAM_001858</name>
</gene>
<comment type="similarity">
    <text evidence="1">Belongs to the putative lipase ROG1 family.</text>
</comment>
<dbReference type="SUPFAM" id="SSF53474">
    <property type="entry name" value="alpha/beta-Hydrolases"/>
    <property type="match status" value="1"/>
</dbReference>
<dbReference type="EMBL" id="JZBS01002513">
    <property type="protein sequence ID" value="KKK18389.1"/>
    <property type="molecule type" value="Genomic_DNA"/>
</dbReference>
<dbReference type="OrthoDB" id="273452at2759"/>
<dbReference type="Pfam" id="PF05057">
    <property type="entry name" value="DUF676"/>
    <property type="match status" value="1"/>
</dbReference>
<keyword evidence="2" id="KW-0442">Lipid degradation</keyword>
<dbReference type="GO" id="GO:0047372">
    <property type="term" value="F:monoacylglycerol lipase activity"/>
    <property type="evidence" value="ECO:0007669"/>
    <property type="project" value="TreeGrafter"/>
</dbReference>
<protein>
    <recommendedName>
        <fullName evidence="5">DUF676 domain-containing protein</fullName>
    </recommendedName>
</protein>
<dbReference type="InterPro" id="IPR029058">
    <property type="entry name" value="AB_hydrolase_fold"/>
</dbReference>
<evidence type="ECO:0000313" key="7">
    <source>
        <dbReference type="Proteomes" id="UP000034291"/>
    </source>
</evidence>
<reference evidence="6 7" key="1">
    <citation type="submission" date="2015-02" db="EMBL/GenBank/DDBJ databases">
        <title>Draft Genome Sequences of Two Closely-Related Aflatoxigenic Aspergillus Species Obtained from the Cote d'Ivoire.</title>
        <authorList>
            <person name="Moore G.G."/>
            <person name="Beltz S.B."/>
            <person name="Mack B.M."/>
        </authorList>
    </citation>
    <scope>NUCLEOTIDE SEQUENCE [LARGE SCALE GENOMIC DNA]</scope>
    <source>
        <strain evidence="6 7">SRRC1468</strain>
    </source>
</reference>
<accession>A0A0F8UFC8</accession>
<organism evidence="6 7">
    <name type="scientific">Aspergillus rambellii</name>
    <dbReference type="NCBI Taxonomy" id="308745"/>
    <lineage>
        <taxon>Eukaryota</taxon>
        <taxon>Fungi</taxon>
        <taxon>Dikarya</taxon>
        <taxon>Ascomycota</taxon>
        <taxon>Pezizomycotina</taxon>
        <taxon>Eurotiomycetes</taxon>
        <taxon>Eurotiomycetidae</taxon>
        <taxon>Eurotiales</taxon>
        <taxon>Aspergillaceae</taxon>
        <taxon>Aspergillus</taxon>
        <taxon>Aspergillus subgen. Nidulantes</taxon>
    </lineage>
</organism>
<keyword evidence="4" id="KW-0812">Transmembrane</keyword>
<evidence type="ECO:0000313" key="6">
    <source>
        <dbReference type="EMBL" id="KKK18389.1"/>
    </source>
</evidence>
<dbReference type="GO" id="GO:0004622">
    <property type="term" value="F:phosphatidylcholine lysophospholipase activity"/>
    <property type="evidence" value="ECO:0007669"/>
    <property type="project" value="TreeGrafter"/>
</dbReference>
<dbReference type="AlphaFoldDB" id="A0A0F8UFC8"/>
<sequence length="473" mass="53466">MDPDRNRNATPASKADHLCVLVHGLWGNPSHMDFIAASLRERYDEDHLHILASDRNNGNLTYDGIEVCGERLAHEIEETLETFGDQGQKIRKLSVVGYSLGGLISRYALGLLYARGWLDRLEPVNFTTFASPHLGARVAVGGVHSFLFNNLGPRTVSTSGKQLFMKDTFRDYGKPLLSVLADPGSIFVQALTKFKYRSVYGNIINDRTTPLYTTIFSSVDPFRDPENVNINYVTGYEPVVVDPYVYTLPSKPKAKLPFMRRAWGEVLVFANNLKFWSIYTLVLTIAIPTFLVYAFIQTCRSQARIRIHEEGISEDPFKRYRIPIVVKKVQTVIEEVFENAASRQDPDYLTPSATRSVLEFQSETSETRSSMTLQDAETFSPTQSAEHDNKLTGRASAALPDGSSVDQQYPTLALTPDQFSIIKSLNRVGFHKYPIYIHNHRHSHAAIVVRIQKEGFEEGHTVIKHWLDCEFEL</sequence>
<comment type="caution">
    <text evidence="6">The sequence shown here is derived from an EMBL/GenBank/DDBJ whole genome shotgun (WGS) entry which is preliminary data.</text>
</comment>